<dbReference type="SUPFAM" id="SSF53720">
    <property type="entry name" value="ALDH-like"/>
    <property type="match status" value="1"/>
</dbReference>
<dbReference type="Gene3D" id="3.40.309.10">
    <property type="entry name" value="Aldehyde Dehydrogenase, Chain A, domain 2"/>
    <property type="match status" value="1"/>
</dbReference>
<reference evidence="4 5" key="2">
    <citation type="journal article" date="2010" name="Stand. Genomic Sci.">
        <title>Complete genome sequence of Desulfohalobium retbaense type strain (HR(100)).</title>
        <authorList>
            <person name="Spring S."/>
            <person name="Nolan M."/>
            <person name="Lapidus A."/>
            <person name="Glavina Del Rio T."/>
            <person name="Copeland A."/>
            <person name="Tice H."/>
            <person name="Cheng J.F."/>
            <person name="Lucas S."/>
            <person name="Land M."/>
            <person name="Chen F."/>
            <person name="Bruce D."/>
            <person name="Goodwin L."/>
            <person name="Pitluck S."/>
            <person name="Ivanova N."/>
            <person name="Mavromatis K."/>
            <person name="Mikhailova N."/>
            <person name="Pati A."/>
            <person name="Chen A."/>
            <person name="Palaniappan K."/>
            <person name="Hauser L."/>
            <person name="Chang Y.J."/>
            <person name="Jeffries C.D."/>
            <person name="Munk C."/>
            <person name="Kiss H."/>
            <person name="Chain P."/>
            <person name="Han C."/>
            <person name="Brettin T."/>
            <person name="Detter J.C."/>
            <person name="Schuler E."/>
            <person name="Goker M."/>
            <person name="Rohde M."/>
            <person name="Bristow J."/>
            <person name="Eisen J.A."/>
            <person name="Markowitz V."/>
            <person name="Hugenholtz P."/>
            <person name="Kyrpides N.C."/>
            <person name="Klenk H.P."/>
        </authorList>
    </citation>
    <scope>NUCLEOTIDE SEQUENCE [LARGE SCALE GENOMIC DNA]</scope>
    <source>
        <strain evidence="5">ATCC 49802 / DSM 20745 / S 6022</strain>
    </source>
</reference>
<dbReference type="InterPro" id="IPR016163">
    <property type="entry name" value="Ald_DH_C"/>
</dbReference>
<evidence type="ECO:0000256" key="1">
    <source>
        <dbReference type="ARBA" id="ARBA00009986"/>
    </source>
</evidence>
<dbReference type="eggNOG" id="COG1012">
    <property type="taxonomic scope" value="Bacteria"/>
</dbReference>
<dbReference type="PANTHER" id="PTHR42991:SF1">
    <property type="entry name" value="ALDEHYDE DEHYDROGENASE"/>
    <property type="match status" value="1"/>
</dbReference>
<dbReference type="InterPro" id="IPR015590">
    <property type="entry name" value="Aldehyde_DH_dom"/>
</dbReference>
<name>D1C4C0_SPHTD</name>
<dbReference type="InterPro" id="IPR051020">
    <property type="entry name" value="ALDH-related_metabolic_enz"/>
</dbReference>
<evidence type="ECO:0000256" key="2">
    <source>
        <dbReference type="ARBA" id="ARBA00023002"/>
    </source>
</evidence>
<dbReference type="Gene3D" id="3.40.605.10">
    <property type="entry name" value="Aldehyde Dehydrogenase, Chain A, domain 1"/>
    <property type="match status" value="1"/>
</dbReference>
<dbReference type="Proteomes" id="UP000002027">
    <property type="component" value="Chromosome 1"/>
</dbReference>
<protein>
    <submittedName>
        <fullName evidence="4">Aldehyde Dehydrogenase</fullName>
    </submittedName>
</protein>
<feature type="domain" description="Aldehyde dehydrogenase" evidence="3">
    <location>
        <begin position="13"/>
        <end position="467"/>
    </location>
</feature>
<dbReference type="GO" id="GO:0008911">
    <property type="term" value="F:lactaldehyde dehydrogenase (NAD+) activity"/>
    <property type="evidence" value="ECO:0007669"/>
    <property type="project" value="TreeGrafter"/>
</dbReference>
<dbReference type="AlphaFoldDB" id="D1C4C0"/>
<proteinExistence type="inferred from homology"/>
<dbReference type="InterPro" id="IPR016161">
    <property type="entry name" value="Ald_DH/histidinol_DH"/>
</dbReference>
<dbReference type="FunFam" id="3.40.605.10:FF:000007">
    <property type="entry name" value="NAD/NADP-dependent betaine aldehyde dehydrogenase"/>
    <property type="match status" value="1"/>
</dbReference>
<evidence type="ECO:0000313" key="4">
    <source>
        <dbReference type="EMBL" id="ACZ39087.1"/>
    </source>
</evidence>
<dbReference type="EMBL" id="CP001823">
    <property type="protein sequence ID" value="ACZ39087.1"/>
    <property type="molecule type" value="Genomic_DNA"/>
</dbReference>
<organism evidence="4 5">
    <name type="scientific">Sphaerobacter thermophilus (strain ATCC 49802 / DSM 20745 / KCCM 41009 / NCIMB 13125 / S 6022)</name>
    <dbReference type="NCBI Taxonomy" id="479434"/>
    <lineage>
        <taxon>Bacteria</taxon>
        <taxon>Pseudomonadati</taxon>
        <taxon>Thermomicrobiota</taxon>
        <taxon>Thermomicrobia</taxon>
        <taxon>Sphaerobacterales</taxon>
        <taxon>Sphaerobacterineae</taxon>
        <taxon>Sphaerobacteraceae</taxon>
        <taxon>Sphaerobacter</taxon>
    </lineage>
</organism>
<dbReference type="FunFam" id="3.40.309.10:FF:000009">
    <property type="entry name" value="Aldehyde dehydrogenase A"/>
    <property type="match status" value="1"/>
</dbReference>
<dbReference type="KEGG" id="sti:Sthe_1653"/>
<dbReference type="RefSeq" id="WP_012872134.1">
    <property type="nucleotide sequence ID" value="NC_013523.1"/>
</dbReference>
<dbReference type="InParanoid" id="D1C4C0"/>
<keyword evidence="2" id="KW-0560">Oxidoreductase</keyword>
<sequence>MAKEYRFYCAGEWRSSDQPLEVINPYNGEVVGTTSFATDQDLEDAITAAERAFEETRRLQSYERAAILERLADGLEARQEEFARLLAQEAGKPIRDARTEVARGVFTLRTAVEEAKRIGGELIPLDWMASSQGRFGVTRRFPIGPIAGISPFNFPLNLALHKVAPAIASGNTIVLKPPTHDPLTMLTFAELIDEAGLPKGAVSIMPMDRTVGDRLVTDPRFKMLSFTGSPAVGWDMKSRAGKKKVVLELGGNAGVVVDKDANLPLAISRVRVGAFAYAGQVCIAVQRVYIHRSRYDEFVEKFVAAVKEIKIGDPLDEATELGPMIDEKAAARTEDWVNTAVSEGARVLIGGKAEGRFFQPTVLVDVPPTSFVCSREAFAPLVNLFPFDDFEEALAAVNDSEYGLQAGVFTNRLEHALRAWEVLEVGGVVINDIPTYRIDHMPYGGVKDSGLSREGLRYAIEDMTEPRLMVINRVPDEE</sequence>
<evidence type="ECO:0000259" key="3">
    <source>
        <dbReference type="Pfam" id="PF00171"/>
    </source>
</evidence>
<dbReference type="PANTHER" id="PTHR42991">
    <property type="entry name" value="ALDEHYDE DEHYDROGENASE"/>
    <property type="match status" value="1"/>
</dbReference>
<comment type="similarity">
    <text evidence="1">Belongs to the aldehyde dehydrogenase family.</text>
</comment>
<reference evidence="5" key="1">
    <citation type="submission" date="2009-11" db="EMBL/GenBank/DDBJ databases">
        <title>The complete chromosome 1 of Sphaerobacter thermophilus DSM 20745.</title>
        <authorList>
            <person name="Lucas S."/>
            <person name="Copeland A."/>
            <person name="Lapidus A."/>
            <person name="Glavina del Rio T."/>
            <person name="Dalin E."/>
            <person name="Tice H."/>
            <person name="Bruce D."/>
            <person name="Goodwin L."/>
            <person name="Pitluck S."/>
            <person name="Kyrpides N."/>
            <person name="Mavromatis K."/>
            <person name="Ivanova N."/>
            <person name="Mikhailova N."/>
            <person name="LaButti K.M."/>
            <person name="Clum A."/>
            <person name="Sun H.I."/>
            <person name="Brettin T."/>
            <person name="Detter J.C."/>
            <person name="Han C."/>
            <person name="Larimer F."/>
            <person name="Land M."/>
            <person name="Hauser L."/>
            <person name="Markowitz V."/>
            <person name="Cheng J.F."/>
            <person name="Hugenholtz P."/>
            <person name="Woyke T."/>
            <person name="Wu D."/>
            <person name="Steenblock K."/>
            <person name="Schneider S."/>
            <person name="Pukall R."/>
            <person name="Goeker M."/>
            <person name="Klenk H.P."/>
            <person name="Eisen J.A."/>
        </authorList>
    </citation>
    <scope>NUCLEOTIDE SEQUENCE [LARGE SCALE GENOMIC DNA]</scope>
    <source>
        <strain evidence="5">ATCC 49802 / DSM 20745 / S 6022</strain>
    </source>
</reference>
<gene>
    <name evidence="4" type="ordered locus">Sthe_1653</name>
</gene>
<keyword evidence="5" id="KW-1185">Reference proteome</keyword>
<accession>D1C4C0</accession>
<dbReference type="HOGENOM" id="CLU_005391_1_0_0"/>
<dbReference type="OrthoDB" id="9758906at2"/>
<dbReference type="STRING" id="479434.Sthe_1653"/>
<dbReference type="InterPro" id="IPR016162">
    <property type="entry name" value="Ald_DH_N"/>
</dbReference>
<dbReference type="Pfam" id="PF00171">
    <property type="entry name" value="Aldedh"/>
    <property type="match status" value="1"/>
</dbReference>
<dbReference type="CDD" id="cd07147">
    <property type="entry name" value="ALDH_F21_RNP123"/>
    <property type="match status" value="1"/>
</dbReference>
<evidence type="ECO:0000313" key="5">
    <source>
        <dbReference type="Proteomes" id="UP000002027"/>
    </source>
</evidence>